<dbReference type="GO" id="GO:0033281">
    <property type="term" value="C:TAT protein transport complex"/>
    <property type="evidence" value="ECO:0007669"/>
    <property type="project" value="UniProtKB-UniRule"/>
</dbReference>
<reference evidence="6" key="1">
    <citation type="submission" date="2014-07" db="EMBL/GenBank/DDBJ databases">
        <authorList>
            <person name="Urmite Genomes Urmite Genomes"/>
        </authorList>
    </citation>
    <scope>NUCLEOTIDE SEQUENCE</scope>
    <source>
        <strain evidence="6">13S34_air</strain>
    </source>
</reference>
<keyword evidence="5" id="KW-0653">Protein transport</keyword>
<organism evidence="6">
    <name type="scientific">Metalysinibacillus saudimassiliensis</name>
    <dbReference type="NCBI Taxonomy" id="1461583"/>
    <lineage>
        <taxon>Bacteria</taxon>
        <taxon>Bacillati</taxon>
        <taxon>Bacillota</taxon>
        <taxon>Bacilli</taxon>
        <taxon>Bacillales</taxon>
        <taxon>Caryophanaceae</taxon>
        <taxon>Metalysinibacillus</taxon>
    </lineage>
</organism>
<dbReference type="AlphaFoldDB" id="A0A078M8P9"/>
<dbReference type="InterPro" id="IPR019820">
    <property type="entry name" value="Sec-indep_translocase_CS"/>
</dbReference>
<feature type="transmembrane region" description="Helical" evidence="5">
    <location>
        <begin position="213"/>
        <end position="234"/>
    </location>
</feature>
<keyword evidence="5" id="KW-0811">Translocation</keyword>
<evidence type="ECO:0000256" key="1">
    <source>
        <dbReference type="ARBA" id="ARBA00004141"/>
    </source>
</evidence>
<dbReference type="PANTHER" id="PTHR30371">
    <property type="entry name" value="SEC-INDEPENDENT PROTEIN TRANSLOCASE PROTEIN TATC"/>
    <property type="match status" value="1"/>
</dbReference>
<dbReference type="PATRIC" id="fig|1461583.4.peg.1624"/>
<evidence type="ECO:0000256" key="5">
    <source>
        <dbReference type="HAMAP-Rule" id="MF_00902"/>
    </source>
</evidence>
<comment type="subcellular location">
    <subcellularLocation>
        <location evidence="5">Cell membrane</location>
        <topology evidence="5">Multi-pass membrane protein</topology>
    </subcellularLocation>
    <subcellularLocation>
        <location evidence="1">Membrane</location>
        <topology evidence="1">Multi-pass membrane protein</topology>
    </subcellularLocation>
</comment>
<dbReference type="GO" id="GO:0043953">
    <property type="term" value="P:protein transport by the Tat complex"/>
    <property type="evidence" value="ECO:0007669"/>
    <property type="project" value="UniProtKB-UniRule"/>
</dbReference>
<dbReference type="PRINTS" id="PR01840">
    <property type="entry name" value="TATCFAMILY"/>
</dbReference>
<proteinExistence type="inferred from homology"/>
<keyword evidence="4 5" id="KW-0472">Membrane</keyword>
<protein>
    <recommendedName>
        <fullName evidence="5">Sec-independent protein translocase protein TatC</fullName>
    </recommendedName>
</protein>
<evidence type="ECO:0000256" key="3">
    <source>
        <dbReference type="ARBA" id="ARBA00022989"/>
    </source>
</evidence>
<keyword evidence="3 5" id="KW-1133">Transmembrane helix</keyword>
<dbReference type="GO" id="GO:0065002">
    <property type="term" value="P:intracellular protein transmembrane transport"/>
    <property type="evidence" value="ECO:0007669"/>
    <property type="project" value="TreeGrafter"/>
</dbReference>
<dbReference type="HAMAP" id="MF_00902">
    <property type="entry name" value="TatC"/>
    <property type="match status" value="1"/>
</dbReference>
<comment type="similarity">
    <text evidence="5">Belongs to the TatC family.</text>
</comment>
<evidence type="ECO:0000313" key="6">
    <source>
        <dbReference type="EMBL" id="CEA03793.1"/>
    </source>
</evidence>
<dbReference type="GO" id="GO:0009977">
    <property type="term" value="F:proton motive force dependent protein transmembrane transporter activity"/>
    <property type="evidence" value="ECO:0007669"/>
    <property type="project" value="TreeGrafter"/>
</dbReference>
<evidence type="ECO:0000256" key="4">
    <source>
        <dbReference type="ARBA" id="ARBA00023136"/>
    </source>
</evidence>
<comment type="subunit">
    <text evidence="5">Forms a complex with TatA.</text>
</comment>
<feature type="transmembrane region" description="Helical" evidence="5">
    <location>
        <begin position="106"/>
        <end position="130"/>
    </location>
</feature>
<dbReference type="EMBL" id="LN483075">
    <property type="protein sequence ID" value="CEA03793.1"/>
    <property type="molecule type" value="Genomic_DNA"/>
</dbReference>
<evidence type="ECO:0000256" key="2">
    <source>
        <dbReference type="ARBA" id="ARBA00022692"/>
    </source>
</evidence>
<dbReference type="PROSITE" id="PS01218">
    <property type="entry name" value="TATC"/>
    <property type="match status" value="1"/>
</dbReference>
<keyword evidence="5" id="KW-1003">Cell membrane</keyword>
<feature type="transmembrane region" description="Helical" evidence="5">
    <location>
        <begin position="158"/>
        <end position="180"/>
    </location>
</feature>
<feature type="transmembrane region" description="Helical" evidence="5">
    <location>
        <begin position="20"/>
        <end position="44"/>
    </location>
</feature>
<keyword evidence="2 5" id="KW-0812">Transmembrane</keyword>
<sequence>MNQQELTVIEHIEELRKRLVLSAVFFVISLIGSFFLAKPLITYLQATSTKHDLQLHAFNVTAPLMIYIQVTFLISLIITSPIILYQIWAFVSPGLRDIERRATLSYIPYSFILFLGGLAFSYFILFPYMMNFMMLLSDDLEIQQTIGINEYFSFLFRITLPFGFLFQMPIVMLFLSRIGLLNPMWMVKFRKYAYFILFVLAALITPPELLSHLIVTVPLFILYEISIIVARYGFRKYLKSEEARIKEETEREQQLQIEEALAAQQAQIEAIQHKED</sequence>
<dbReference type="HOGENOM" id="CLU_031942_3_1_9"/>
<dbReference type="Pfam" id="PF00902">
    <property type="entry name" value="TatC"/>
    <property type="match status" value="1"/>
</dbReference>
<feature type="transmembrane region" description="Helical" evidence="5">
    <location>
        <begin position="192"/>
        <end position="207"/>
    </location>
</feature>
<comment type="function">
    <text evidence="5">Part of the twin-arginine translocation (Tat) system that transports large folded proteins containing a characteristic twin-arginine motif in their signal peptide across membranes.</text>
</comment>
<gene>
    <name evidence="6" type="primary">tatC2</name>
    <name evidence="5" type="synonym">tatC</name>
    <name evidence="6" type="ORF">BN1050_01687</name>
</gene>
<dbReference type="InterPro" id="IPR002033">
    <property type="entry name" value="TatC"/>
</dbReference>
<dbReference type="PANTHER" id="PTHR30371:SF0">
    <property type="entry name" value="SEC-INDEPENDENT PROTEIN TRANSLOCASE PROTEIN TATC, CHLOROPLASTIC-RELATED"/>
    <property type="match status" value="1"/>
</dbReference>
<keyword evidence="5" id="KW-0813">Transport</keyword>
<feature type="transmembrane region" description="Helical" evidence="5">
    <location>
        <begin position="64"/>
        <end position="85"/>
    </location>
</feature>
<dbReference type="NCBIfam" id="TIGR00945">
    <property type="entry name" value="tatC"/>
    <property type="match status" value="1"/>
</dbReference>
<accession>A0A078M8P9</accession>
<name>A0A078M8P9_9BACL</name>